<gene>
    <name evidence="1" type="ORF">UFOVP336_8</name>
</gene>
<name>A0A6J5M555_9CAUD</name>
<reference evidence="1" key="1">
    <citation type="submission" date="2020-04" db="EMBL/GenBank/DDBJ databases">
        <authorList>
            <person name="Chiriac C."/>
            <person name="Salcher M."/>
            <person name="Ghai R."/>
            <person name="Kavagutti S V."/>
        </authorList>
    </citation>
    <scope>NUCLEOTIDE SEQUENCE</scope>
</reference>
<organism evidence="1">
    <name type="scientific">uncultured Caudovirales phage</name>
    <dbReference type="NCBI Taxonomy" id="2100421"/>
    <lineage>
        <taxon>Viruses</taxon>
        <taxon>Duplodnaviria</taxon>
        <taxon>Heunggongvirae</taxon>
        <taxon>Uroviricota</taxon>
        <taxon>Caudoviricetes</taxon>
        <taxon>Peduoviridae</taxon>
        <taxon>Maltschvirus</taxon>
        <taxon>Maltschvirus maltsch</taxon>
    </lineage>
</organism>
<proteinExistence type="predicted"/>
<protein>
    <submittedName>
        <fullName evidence="1">Uncharacterized protein</fullName>
    </submittedName>
</protein>
<evidence type="ECO:0000313" key="1">
    <source>
        <dbReference type="EMBL" id="CAB4138959.1"/>
    </source>
</evidence>
<accession>A0A6J5M555</accession>
<sequence>MANLKIPYNRKVFRDGQNRMKSIGLFKETNTQFPKVEAPFTLEDWHDVFIELRDPSEYKPAMALIGDWPHWQWLRANSTLKPIMDSWCEELDALLKSEALEALQELSKGPTGSSAAKWLAEHQYREKKGVGRPKKAVEEVPMSKDEQRIMQDAQRLFAVK</sequence>
<dbReference type="EMBL" id="LR796359">
    <property type="protein sequence ID" value="CAB4138959.1"/>
    <property type="molecule type" value="Genomic_DNA"/>
</dbReference>